<evidence type="ECO:0000259" key="13">
    <source>
        <dbReference type="PROSITE" id="PS51842"/>
    </source>
</evidence>
<dbReference type="InterPro" id="IPR036415">
    <property type="entry name" value="Lamin_tail_dom_sf"/>
</dbReference>
<evidence type="ECO:0000256" key="4">
    <source>
        <dbReference type="ARBA" id="ARBA00023054"/>
    </source>
</evidence>
<proteinExistence type="inferred from homology"/>
<keyword evidence="3 9" id="KW-0403">Intermediate filament</keyword>
<accession>A0A401NMT7</accession>
<evidence type="ECO:0000256" key="2">
    <source>
        <dbReference type="ARBA" id="ARBA00022553"/>
    </source>
</evidence>
<comment type="caution">
    <text evidence="14">The sequence shown here is derived from an EMBL/GenBank/DDBJ whole genome shotgun (WGS) entry which is preliminary data.</text>
</comment>
<dbReference type="Gene3D" id="1.20.5.170">
    <property type="match status" value="1"/>
</dbReference>
<evidence type="ECO:0000256" key="8">
    <source>
        <dbReference type="ARBA" id="ARBA00024186"/>
    </source>
</evidence>
<evidence type="ECO:0000256" key="11">
    <source>
        <dbReference type="SAM" id="MobiDB-lite"/>
    </source>
</evidence>
<feature type="compositionally biased region" description="Low complexity" evidence="11">
    <location>
        <begin position="391"/>
        <end position="410"/>
    </location>
</feature>
<evidence type="ECO:0008006" key="16">
    <source>
        <dbReference type="Google" id="ProtNLM"/>
    </source>
</evidence>
<feature type="coiled-coil region" evidence="10">
    <location>
        <begin position="30"/>
        <end position="114"/>
    </location>
</feature>
<dbReference type="SUPFAM" id="SSF64593">
    <property type="entry name" value="Intermediate filament protein, coiled coil region"/>
    <property type="match status" value="2"/>
</dbReference>
<dbReference type="InterPro" id="IPR001322">
    <property type="entry name" value="Lamin_tail_dom"/>
</dbReference>
<dbReference type="GO" id="GO:0005652">
    <property type="term" value="C:nuclear lamina"/>
    <property type="evidence" value="ECO:0007669"/>
    <property type="project" value="UniProtKB-SubCell"/>
</dbReference>
<dbReference type="GO" id="GO:0007097">
    <property type="term" value="P:nuclear migration"/>
    <property type="evidence" value="ECO:0007669"/>
    <property type="project" value="TreeGrafter"/>
</dbReference>
<dbReference type="PROSITE" id="PS00226">
    <property type="entry name" value="IF_ROD_1"/>
    <property type="match status" value="1"/>
</dbReference>
<reference evidence="14 15" key="1">
    <citation type="journal article" date="2018" name="Nat. Ecol. Evol.">
        <title>Shark genomes provide insights into elasmobranch evolution and the origin of vertebrates.</title>
        <authorList>
            <person name="Hara Y"/>
            <person name="Yamaguchi K"/>
            <person name="Onimaru K"/>
            <person name="Kadota M"/>
            <person name="Koyanagi M"/>
            <person name="Keeley SD"/>
            <person name="Tatsumi K"/>
            <person name="Tanaka K"/>
            <person name="Motone F"/>
            <person name="Kageyama Y"/>
            <person name="Nozu R"/>
            <person name="Adachi N"/>
            <person name="Nishimura O"/>
            <person name="Nakagawa R"/>
            <person name="Tanegashima C"/>
            <person name="Kiyatake I"/>
            <person name="Matsumoto R"/>
            <person name="Murakumo K"/>
            <person name="Nishida K"/>
            <person name="Terakita A"/>
            <person name="Kuratani S"/>
            <person name="Sato K"/>
            <person name="Hyodo S Kuraku.S."/>
        </authorList>
    </citation>
    <scope>NUCLEOTIDE SEQUENCE [LARGE SCALE GENOMIC DNA]</scope>
</reference>
<keyword evidence="5" id="KW-0539">Nucleus</keyword>
<dbReference type="GO" id="GO:0006998">
    <property type="term" value="P:nuclear envelope organization"/>
    <property type="evidence" value="ECO:0007669"/>
    <property type="project" value="TreeGrafter"/>
</dbReference>
<dbReference type="PROSITE" id="PS51841">
    <property type="entry name" value="LTD"/>
    <property type="match status" value="1"/>
</dbReference>
<feature type="compositionally biased region" description="Polar residues" evidence="11">
    <location>
        <begin position="15"/>
        <end position="27"/>
    </location>
</feature>
<dbReference type="Pfam" id="PF00932">
    <property type="entry name" value="LTD"/>
    <property type="match status" value="1"/>
</dbReference>
<feature type="domain" description="IF rod" evidence="13">
    <location>
        <begin position="33"/>
        <end position="389"/>
    </location>
</feature>
<evidence type="ECO:0000256" key="6">
    <source>
        <dbReference type="ARBA" id="ARBA00023288"/>
    </source>
</evidence>
<feature type="region of interest" description="Disordered" evidence="11">
    <location>
        <begin position="386"/>
        <end position="424"/>
    </location>
</feature>
<evidence type="ECO:0000256" key="10">
    <source>
        <dbReference type="SAM" id="Coils"/>
    </source>
</evidence>
<dbReference type="PANTHER" id="PTHR45721:SF3">
    <property type="entry name" value="LAMIN-B1"/>
    <property type="match status" value="1"/>
</dbReference>
<keyword evidence="2" id="KW-0597">Phosphoprotein</keyword>
<feature type="compositionally biased region" description="Acidic residues" evidence="11">
    <location>
        <begin position="552"/>
        <end position="564"/>
    </location>
</feature>
<comment type="subcellular location">
    <subcellularLocation>
        <location evidence="8">Nucleus lamina</location>
    </subcellularLocation>
</comment>
<keyword evidence="15" id="KW-1185">Reference proteome</keyword>
<evidence type="ECO:0000256" key="5">
    <source>
        <dbReference type="ARBA" id="ARBA00023242"/>
    </source>
</evidence>
<keyword evidence="1" id="KW-0488">Methylation</keyword>
<dbReference type="GO" id="GO:0005200">
    <property type="term" value="F:structural constituent of cytoskeleton"/>
    <property type="evidence" value="ECO:0007669"/>
    <property type="project" value="TreeGrafter"/>
</dbReference>
<keyword evidence="7" id="KW-0636">Prenylation</keyword>
<dbReference type="PANTHER" id="PTHR45721">
    <property type="entry name" value="LAMIN DM0-RELATED"/>
    <property type="match status" value="1"/>
</dbReference>
<dbReference type="InterPro" id="IPR018039">
    <property type="entry name" value="IF_conserved"/>
</dbReference>
<evidence type="ECO:0000256" key="3">
    <source>
        <dbReference type="ARBA" id="ARBA00022754"/>
    </source>
</evidence>
<dbReference type="PROSITE" id="PS51842">
    <property type="entry name" value="IF_ROD_2"/>
    <property type="match status" value="1"/>
</dbReference>
<dbReference type="SUPFAM" id="SSF74853">
    <property type="entry name" value="Lamin A/C globular tail domain"/>
    <property type="match status" value="1"/>
</dbReference>
<evidence type="ECO:0000313" key="14">
    <source>
        <dbReference type="EMBL" id="GCB62147.1"/>
    </source>
</evidence>
<dbReference type="InterPro" id="IPR039008">
    <property type="entry name" value="IF_rod_dom"/>
</dbReference>
<dbReference type="Proteomes" id="UP000288216">
    <property type="component" value="Unassembled WGS sequence"/>
</dbReference>
<feature type="domain" description="LTD" evidence="12">
    <location>
        <begin position="431"/>
        <end position="573"/>
    </location>
</feature>
<gene>
    <name evidence="14" type="ORF">scyTo_0007169</name>
</gene>
<sequence length="584" mass="66708">MAMATPKSQQHRPSGRSAASSPLSPTRISRLQEKEDLKNLNDRLAVYIDKVRSLESENSILQLQISEREEVTSREVTGIRNLYENELADARQSLDETARERARLQIELGKLRGDYENVLQSYTKKESDLHGAQLHIKDLETVLHSKEASLANALGGKDALEEEAEDLQARLSKLEVSLAAVKKQLEEETLLRVDLENRCQSLTEELEFRKNIYEEEIKETRKRHETRLVEVDTGRLVEYEHKLAKALQELREHHDQQVKIYKEELEKNFRDKLENARFASEMNTRSAKAAEEELKENSMRIESLSTQLFNMQKDARAWQERVQELEDELEKERNGHRRLLSEREKEMAEIRAQMQHQLNEYEDLLDVKLALDMEISAYRKLLEGEEERLKLSPSPSSRVTVSRATSSRSVRTTRGKRKRIDVEESEASSSVSISHLASATGNVVIEEVDVDGKFIRLKNNSEQDQFMGGWELTRKIGDATVSYKFTPKYTLKAGQTTTIWAADAGVTSAPPANLVWKNQSAWGTGTDVKVVLKNSQGEAVADRTTIFTTTVPEEEEEEEVEIKDEDLFHQQGDPRAADRGCAVM</sequence>
<evidence type="ECO:0000256" key="7">
    <source>
        <dbReference type="ARBA" id="ARBA00023289"/>
    </source>
</evidence>
<keyword evidence="6" id="KW-0449">Lipoprotein</keyword>
<dbReference type="GO" id="GO:0031507">
    <property type="term" value="P:heterochromatin formation"/>
    <property type="evidence" value="ECO:0007669"/>
    <property type="project" value="TreeGrafter"/>
</dbReference>
<dbReference type="OMA" id="IGQWAIK"/>
<organism evidence="14 15">
    <name type="scientific">Scyliorhinus torazame</name>
    <name type="common">Cloudy catshark</name>
    <name type="synonym">Catulus torazame</name>
    <dbReference type="NCBI Taxonomy" id="75743"/>
    <lineage>
        <taxon>Eukaryota</taxon>
        <taxon>Metazoa</taxon>
        <taxon>Chordata</taxon>
        <taxon>Craniata</taxon>
        <taxon>Vertebrata</taxon>
        <taxon>Chondrichthyes</taxon>
        <taxon>Elasmobranchii</taxon>
        <taxon>Galeomorphii</taxon>
        <taxon>Galeoidea</taxon>
        <taxon>Carcharhiniformes</taxon>
        <taxon>Scyliorhinidae</taxon>
        <taxon>Scyliorhinus</taxon>
    </lineage>
</organism>
<dbReference type="Gene3D" id="2.60.40.1260">
    <property type="entry name" value="Lamin Tail domain"/>
    <property type="match status" value="1"/>
</dbReference>
<feature type="region of interest" description="Disordered" evidence="11">
    <location>
        <begin position="1"/>
        <end position="27"/>
    </location>
</feature>
<comment type="similarity">
    <text evidence="9">Belongs to the intermediate filament family.</text>
</comment>
<dbReference type="OrthoDB" id="102442at2759"/>
<dbReference type="GO" id="GO:0005882">
    <property type="term" value="C:intermediate filament"/>
    <property type="evidence" value="ECO:0007669"/>
    <property type="project" value="UniProtKB-KW"/>
</dbReference>
<feature type="coiled-coil region" evidence="10">
    <location>
        <begin position="150"/>
        <end position="367"/>
    </location>
</feature>
<evidence type="ECO:0000259" key="12">
    <source>
        <dbReference type="PROSITE" id="PS51841"/>
    </source>
</evidence>
<keyword evidence="4 10" id="KW-0175">Coiled coil</keyword>
<dbReference type="AlphaFoldDB" id="A0A401NMT7"/>
<feature type="region of interest" description="Disordered" evidence="11">
    <location>
        <begin position="551"/>
        <end position="584"/>
    </location>
</feature>
<evidence type="ECO:0000256" key="9">
    <source>
        <dbReference type="RuleBase" id="RU000685"/>
    </source>
</evidence>
<protein>
    <recommendedName>
        <fullName evidence="16">Lamin B1</fullName>
    </recommendedName>
</protein>
<evidence type="ECO:0000313" key="15">
    <source>
        <dbReference type="Proteomes" id="UP000288216"/>
    </source>
</evidence>
<dbReference type="EMBL" id="BFAA01002550">
    <property type="protein sequence ID" value="GCB62147.1"/>
    <property type="molecule type" value="Genomic_DNA"/>
</dbReference>
<name>A0A401NMT7_SCYTO</name>
<dbReference type="SMART" id="SM01391">
    <property type="entry name" value="Filament"/>
    <property type="match status" value="1"/>
</dbReference>
<dbReference type="Gene3D" id="1.20.5.1160">
    <property type="entry name" value="Vasodilator-stimulated phosphoprotein"/>
    <property type="match status" value="1"/>
</dbReference>
<dbReference type="STRING" id="75743.A0A401NMT7"/>
<evidence type="ECO:0000256" key="1">
    <source>
        <dbReference type="ARBA" id="ARBA00022481"/>
    </source>
</evidence>
<dbReference type="GO" id="GO:0090435">
    <property type="term" value="P:protein localization to nuclear envelope"/>
    <property type="evidence" value="ECO:0007669"/>
    <property type="project" value="TreeGrafter"/>
</dbReference>
<dbReference type="Pfam" id="PF00038">
    <property type="entry name" value="Filament"/>
    <property type="match status" value="1"/>
</dbReference>
<dbReference type="GO" id="GO:0051664">
    <property type="term" value="P:nuclear pore localization"/>
    <property type="evidence" value="ECO:0007669"/>
    <property type="project" value="TreeGrafter"/>
</dbReference>